<dbReference type="EMBL" id="UEGW01000001">
    <property type="protein sequence ID" value="SRX92216.1"/>
    <property type="molecule type" value="Genomic_DNA"/>
</dbReference>
<sequence length="187" mass="20247">MVFERFTRSARAAVTLAQEEAKKLGDDEIGSQHVLLGLMRAADDDLVAVLRGYGLTADVVRARLGATTAGDSFDEDAEALRVIGIDLNAVRDSVARTFGPDAYDQALRKSGRRRRRRGHTPFTHATKKALELSLREALAHKDKQIRCEHVLLGILRGGDNAAAGLITEHVSIAQLRAAVNALLDKAA</sequence>
<dbReference type="PROSITE" id="PS51903">
    <property type="entry name" value="CLP_R"/>
    <property type="match status" value="1"/>
</dbReference>
<dbReference type="Gene3D" id="1.10.1780.10">
    <property type="entry name" value="Clp, N-terminal domain"/>
    <property type="match status" value="2"/>
</dbReference>
<dbReference type="InterPro" id="IPR036628">
    <property type="entry name" value="Clp_N_dom_sf"/>
</dbReference>
<proteinExistence type="predicted"/>
<dbReference type="SUPFAM" id="SSF81923">
    <property type="entry name" value="Double Clp-N motif"/>
    <property type="match status" value="2"/>
</dbReference>
<dbReference type="RefSeq" id="WP_069396914.1">
    <property type="nucleotide sequence ID" value="NZ_JACKUN010000033.1"/>
</dbReference>
<keyword evidence="4" id="KW-1185">Reference proteome</keyword>
<dbReference type="STRING" id="29313.BHQ16_15300"/>
<feature type="domain" description="Clp R" evidence="2">
    <location>
        <begin position="3"/>
        <end position="185"/>
    </location>
</feature>
<reference evidence="3 4" key="1">
    <citation type="submission" date="2018-05" db="EMBL/GenBank/DDBJ databases">
        <authorList>
            <consortium name="IHU Genomes"/>
        </authorList>
    </citation>
    <scope>NUCLEOTIDE SEQUENCE [LARGE SCALE GENOMIC DNA]</scope>
    <source>
        <strain evidence="3 4">P7336</strain>
    </source>
</reference>
<dbReference type="Proteomes" id="UP000252015">
    <property type="component" value="Unassembled WGS sequence"/>
</dbReference>
<dbReference type="Pfam" id="PF02861">
    <property type="entry name" value="Clp_N"/>
    <property type="match status" value="2"/>
</dbReference>
<evidence type="ECO:0000313" key="3">
    <source>
        <dbReference type="EMBL" id="SRX92216.1"/>
    </source>
</evidence>
<keyword evidence="1" id="KW-0677">Repeat</keyword>
<organism evidence="3 4">
    <name type="scientific">Mycobacterium shimoidei</name>
    <dbReference type="NCBI Taxonomy" id="29313"/>
    <lineage>
        <taxon>Bacteria</taxon>
        <taxon>Bacillati</taxon>
        <taxon>Actinomycetota</taxon>
        <taxon>Actinomycetes</taxon>
        <taxon>Mycobacteriales</taxon>
        <taxon>Mycobacteriaceae</taxon>
        <taxon>Mycobacterium</taxon>
    </lineage>
</organism>
<name>A0A1E3TDS4_MYCSH</name>
<gene>
    <name evidence="3" type="ORF">MSP7336_00441</name>
</gene>
<dbReference type="InterPro" id="IPR004176">
    <property type="entry name" value="Clp_R_N"/>
</dbReference>
<dbReference type="OrthoDB" id="3628183at2"/>
<accession>A0A1E3TDS4</accession>
<evidence type="ECO:0000313" key="4">
    <source>
        <dbReference type="Proteomes" id="UP000252015"/>
    </source>
</evidence>
<evidence type="ECO:0000256" key="1">
    <source>
        <dbReference type="PROSITE-ProRule" id="PRU01251"/>
    </source>
</evidence>
<evidence type="ECO:0000259" key="2">
    <source>
        <dbReference type="PROSITE" id="PS51903"/>
    </source>
</evidence>
<protein>
    <submittedName>
        <fullName evidence="3">ATPase AAA-2 domain-containing protein [Jonesia denitrificans DSM]</fullName>
    </submittedName>
</protein>
<dbReference type="AlphaFoldDB" id="A0A1E3TDS4"/>